<dbReference type="STRING" id="118062.MCBB_1658"/>
<dbReference type="PRINTS" id="PR00449">
    <property type="entry name" value="RASTRNSFRMNG"/>
</dbReference>
<dbReference type="InterPro" id="IPR003439">
    <property type="entry name" value="ABC_transporter-like_ATP-bd"/>
</dbReference>
<evidence type="ECO:0000313" key="2">
    <source>
        <dbReference type="EMBL" id="SCG86213.1"/>
    </source>
</evidence>
<dbReference type="Proteomes" id="UP000094707">
    <property type="component" value="Chromosome I"/>
</dbReference>
<dbReference type="CDD" id="cd00882">
    <property type="entry name" value="Ras_like_GTPase"/>
    <property type="match status" value="1"/>
</dbReference>
<dbReference type="GO" id="GO:0005524">
    <property type="term" value="F:ATP binding"/>
    <property type="evidence" value="ECO:0007669"/>
    <property type="project" value="InterPro"/>
</dbReference>
<keyword evidence="3" id="KW-1185">Reference proteome</keyword>
<accession>A0A1D3L3S7</accession>
<reference evidence="2 3" key="1">
    <citation type="submission" date="2016-08" db="EMBL/GenBank/DDBJ databases">
        <authorList>
            <person name="Seilhamer J.J."/>
        </authorList>
    </citation>
    <scope>NUCLEOTIDE SEQUENCE [LARGE SCALE GENOMIC DNA]</scope>
    <source>
        <strain evidence="2">Buetzberg</strain>
    </source>
</reference>
<dbReference type="GeneID" id="30412496"/>
<protein>
    <submittedName>
        <fullName evidence="2">Miro domain-containing protein MTH_765</fullName>
    </submittedName>
</protein>
<dbReference type="AlphaFoldDB" id="A0A1D3L3S7"/>
<dbReference type="Gene3D" id="3.40.50.300">
    <property type="entry name" value="P-loop containing nucleotide triphosphate hydrolases"/>
    <property type="match status" value="1"/>
</dbReference>
<dbReference type="EMBL" id="LT607756">
    <property type="protein sequence ID" value="SCG86213.1"/>
    <property type="molecule type" value="Genomic_DNA"/>
</dbReference>
<dbReference type="InterPro" id="IPR027417">
    <property type="entry name" value="P-loop_NTPase"/>
</dbReference>
<organism evidence="2 3">
    <name type="scientific">Methanobacterium congolense</name>
    <dbReference type="NCBI Taxonomy" id="118062"/>
    <lineage>
        <taxon>Archaea</taxon>
        <taxon>Methanobacteriati</taxon>
        <taxon>Methanobacteriota</taxon>
        <taxon>Methanomada group</taxon>
        <taxon>Methanobacteria</taxon>
        <taxon>Methanobacteriales</taxon>
        <taxon>Methanobacteriaceae</taxon>
        <taxon>Methanobacterium</taxon>
    </lineage>
</organism>
<evidence type="ECO:0000313" key="3">
    <source>
        <dbReference type="Proteomes" id="UP000094707"/>
    </source>
</evidence>
<sequence length="160" mass="17455">MDVKRIALIGGTGSGKTTALESFCEGMMQKGKKEQGTAYINGQKICCWSSSYPETSKELQVNTDGVMVFLDSTKGVTEDDAKLMNHLGDMNIPHVILANKQDLTKRKLDVRSSAPVIPTVARNTKCMVGAVETLLKIISPYQYHQNKCALEVVTIKSSAD</sequence>
<dbReference type="RefSeq" id="WP_071907294.1">
    <property type="nucleotide sequence ID" value="NZ_LT607756.1"/>
</dbReference>
<proteinExistence type="predicted"/>
<dbReference type="KEGG" id="mcub:MCBB_1658"/>
<gene>
    <name evidence="2" type="ORF">MCBB_1658</name>
</gene>
<feature type="domain" description="ABC transporter" evidence="1">
    <location>
        <begin position="4"/>
        <end position="94"/>
    </location>
</feature>
<dbReference type="Pfam" id="PF00005">
    <property type="entry name" value="ABC_tran"/>
    <property type="match status" value="1"/>
</dbReference>
<evidence type="ECO:0000259" key="1">
    <source>
        <dbReference type="Pfam" id="PF00005"/>
    </source>
</evidence>
<name>A0A1D3L3S7_9EURY</name>
<dbReference type="OrthoDB" id="69716at2157"/>
<dbReference type="SUPFAM" id="SSF52540">
    <property type="entry name" value="P-loop containing nucleoside triphosphate hydrolases"/>
    <property type="match status" value="1"/>
</dbReference>
<dbReference type="GO" id="GO:0016887">
    <property type="term" value="F:ATP hydrolysis activity"/>
    <property type="evidence" value="ECO:0007669"/>
    <property type="project" value="InterPro"/>
</dbReference>